<comment type="caution">
    <text evidence="2">The sequence shown here is derived from an EMBL/GenBank/DDBJ whole genome shotgun (WGS) entry which is preliminary data.</text>
</comment>
<keyword evidence="3" id="KW-1185">Reference proteome</keyword>
<dbReference type="AlphaFoldDB" id="A0A1X0D3C2"/>
<dbReference type="STRING" id="444597.BST26_16545"/>
<accession>A0A1X0D3C2</accession>
<dbReference type="Pfam" id="PF17937">
    <property type="entry name" value="TetR_C_28"/>
    <property type="match status" value="1"/>
</dbReference>
<dbReference type="GO" id="GO:0000976">
    <property type="term" value="F:transcription cis-regulatory region binding"/>
    <property type="evidence" value="ECO:0007669"/>
    <property type="project" value="TreeGrafter"/>
</dbReference>
<dbReference type="GO" id="GO:0003700">
    <property type="term" value="F:DNA-binding transcription factor activity"/>
    <property type="evidence" value="ECO:0007669"/>
    <property type="project" value="TreeGrafter"/>
</dbReference>
<sequence length="190" mass="20584">MGRTAGRNSEDTRKSLLAAAARVLRAKSTSATLDDIAREAGVSKGGLMYHFATKDELFLALSQALIDEFHACVDAETDPEDTAPGAYTRAYIRAMLTPHTDDAALEDVMLLGQLLTVPAVAVIARADADALEARLRNDGLHDQVRLLVVAAADGANIAPTWGGRFRPTAELDVLRQHLLDLTRRPHPQHR</sequence>
<dbReference type="EMBL" id="MVHS01000047">
    <property type="protein sequence ID" value="ORA66873.1"/>
    <property type="molecule type" value="Genomic_DNA"/>
</dbReference>
<dbReference type="InterPro" id="IPR001647">
    <property type="entry name" value="HTH_TetR"/>
</dbReference>
<dbReference type="PRINTS" id="PR00455">
    <property type="entry name" value="HTHTETR"/>
</dbReference>
<dbReference type="OrthoDB" id="9806334at2"/>
<dbReference type="PROSITE" id="PS50977">
    <property type="entry name" value="HTH_TETR_2"/>
    <property type="match status" value="1"/>
</dbReference>
<organism evidence="2 3">
    <name type="scientific">Mycolicibacterium insubricum</name>
    <dbReference type="NCBI Taxonomy" id="444597"/>
    <lineage>
        <taxon>Bacteria</taxon>
        <taxon>Bacillati</taxon>
        <taxon>Actinomycetota</taxon>
        <taxon>Actinomycetes</taxon>
        <taxon>Mycobacteriales</taxon>
        <taxon>Mycobacteriaceae</taxon>
        <taxon>Mycolicibacterium</taxon>
    </lineage>
</organism>
<evidence type="ECO:0000256" key="1">
    <source>
        <dbReference type="ARBA" id="ARBA00023125"/>
    </source>
</evidence>
<proteinExistence type="predicted"/>
<dbReference type="PANTHER" id="PTHR30055">
    <property type="entry name" value="HTH-TYPE TRANSCRIPTIONAL REGULATOR RUTR"/>
    <property type="match status" value="1"/>
</dbReference>
<dbReference type="Gene3D" id="1.10.357.10">
    <property type="entry name" value="Tetracycline Repressor, domain 2"/>
    <property type="match status" value="1"/>
</dbReference>
<dbReference type="InterPro" id="IPR009057">
    <property type="entry name" value="Homeodomain-like_sf"/>
</dbReference>
<gene>
    <name evidence="2" type="ORF">BST26_16545</name>
</gene>
<dbReference type="InterPro" id="IPR041479">
    <property type="entry name" value="TetR_CgmR_C"/>
</dbReference>
<dbReference type="PANTHER" id="PTHR30055:SF148">
    <property type="entry name" value="TETR-FAMILY TRANSCRIPTIONAL REGULATOR"/>
    <property type="match status" value="1"/>
</dbReference>
<name>A0A1X0D3C2_9MYCO</name>
<protein>
    <submittedName>
        <fullName evidence="2">Uncharacterized protein</fullName>
    </submittedName>
</protein>
<dbReference type="SUPFAM" id="SSF46689">
    <property type="entry name" value="Homeodomain-like"/>
    <property type="match status" value="1"/>
</dbReference>
<dbReference type="Proteomes" id="UP000192801">
    <property type="component" value="Unassembled WGS sequence"/>
</dbReference>
<dbReference type="InterPro" id="IPR050109">
    <property type="entry name" value="HTH-type_TetR-like_transc_reg"/>
</dbReference>
<reference evidence="2 3" key="1">
    <citation type="submission" date="2016-12" db="EMBL/GenBank/DDBJ databases">
        <title>The new phylogeny of genus Mycobacterium.</title>
        <authorList>
            <person name="Tortoli E."/>
            <person name="Trovato A."/>
            <person name="Cirillo D.M."/>
        </authorList>
    </citation>
    <scope>NUCLEOTIDE SEQUENCE [LARGE SCALE GENOMIC DNA]</scope>
    <source>
        <strain evidence="2 3">DSM 45130</strain>
    </source>
</reference>
<evidence type="ECO:0000313" key="2">
    <source>
        <dbReference type="EMBL" id="ORA66873.1"/>
    </source>
</evidence>
<dbReference type="RefSeq" id="WP_083032479.1">
    <property type="nucleotide sequence ID" value="NZ_AP022618.1"/>
</dbReference>
<keyword evidence="1" id="KW-0238">DNA-binding</keyword>
<evidence type="ECO:0000313" key="3">
    <source>
        <dbReference type="Proteomes" id="UP000192801"/>
    </source>
</evidence>
<dbReference type="Pfam" id="PF00440">
    <property type="entry name" value="TetR_N"/>
    <property type="match status" value="1"/>
</dbReference>